<feature type="transmembrane region" description="Helical" evidence="12">
    <location>
        <begin position="262"/>
        <end position="281"/>
    </location>
</feature>
<keyword evidence="9 12" id="KW-0472">Membrane</keyword>
<evidence type="ECO:0000256" key="9">
    <source>
        <dbReference type="ARBA" id="ARBA00023136"/>
    </source>
</evidence>
<keyword evidence="3 12" id="KW-0812">Transmembrane</keyword>
<dbReference type="EMBL" id="FWFG01000023">
    <property type="protein sequence ID" value="SLM88825.1"/>
    <property type="molecule type" value="Genomic_DNA"/>
</dbReference>
<evidence type="ECO:0000256" key="8">
    <source>
        <dbReference type="ARBA" id="ARBA00023133"/>
    </source>
</evidence>
<accession>A0A1X6WUP9</accession>
<keyword evidence="8" id="KW-0350">Heme biosynthesis</keyword>
<dbReference type="PANTHER" id="PTHR35457">
    <property type="entry name" value="HEME A SYNTHASE"/>
    <property type="match status" value="1"/>
</dbReference>
<evidence type="ECO:0000256" key="6">
    <source>
        <dbReference type="ARBA" id="ARBA00023002"/>
    </source>
</evidence>
<protein>
    <submittedName>
        <fullName evidence="13">Cytochrome oxidase assembly protein</fullName>
    </submittedName>
</protein>
<evidence type="ECO:0000313" key="13">
    <source>
        <dbReference type="EMBL" id="SLM88825.1"/>
    </source>
</evidence>
<evidence type="ECO:0000256" key="1">
    <source>
        <dbReference type="ARBA" id="ARBA00004141"/>
    </source>
</evidence>
<dbReference type="Proteomes" id="UP000195981">
    <property type="component" value="Unassembled WGS sequence"/>
</dbReference>
<feature type="transmembrane region" description="Helical" evidence="12">
    <location>
        <begin position="183"/>
        <end position="207"/>
    </location>
</feature>
<keyword evidence="2" id="KW-1003">Cell membrane</keyword>
<evidence type="ECO:0000256" key="7">
    <source>
        <dbReference type="ARBA" id="ARBA00023004"/>
    </source>
</evidence>
<reference evidence="13 14" key="1">
    <citation type="submission" date="2017-02" db="EMBL/GenBank/DDBJ databases">
        <authorList>
            <person name="Peterson S.W."/>
        </authorList>
    </citation>
    <scope>NUCLEOTIDE SEQUENCE [LARGE SCALE GENOMIC DNA]</scope>
    <source>
        <strain evidence="13 14">CIP104813</strain>
    </source>
</reference>
<dbReference type="InterPro" id="IPR050450">
    <property type="entry name" value="COX15/CtaA_HemeA_synthase"/>
</dbReference>
<name>A0A1X6WUP9_9MICO</name>
<keyword evidence="10" id="KW-1015">Disulfide bond</keyword>
<evidence type="ECO:0000313" key="14">
    <source>
        <dbReference type="Proteomes" id="UP000195981"/>
    </source>
</evidence>
<feature type="transmembrane region" description="Helical" evidence="12">
    <location>
        <begin position="117"/>
        <end position="139"/>
    </location>
</feature>
<feature type="transmembrane region" description="Helical" evidence="12">
    <location>
        <begin position="151"/>
        <end position="171"/>
    </location>
</feature>
<evidence type="ECO:0000256" key="11">
    <source>
        <dbReference type="ARBA" id="ARBA00023444"/>
    </source>
</evidence>
<dbReference type="OrthoDB" id="5241540at2"/>
<dbReference type="Pfam" id="PF02628">
    <property type="entry name" value="COX15-CtaA"/>
    <property type="match status" value="1"/>
</dbReference>
<evidence type="ECO:0000256" key="12">
    <source>
        <dbReference type="SAM" id="Phobius"/>
    </source>
</evidence>
<dbReference type="AlphaFoldDB" id="A0A1X6WUP9"/>
<evidence type="ECO:0000256" key="3">
    <source>
        <dbReference type="ARBA" id="ARBA00022692"/>
    </source>
</evidence>
<dbReference type="RefSeq" id="WP_087102350.1">
    <property type="nucleotide sequence ID" value="NZ_FWFG01000023.1"/>
</dbReference>
<evidence type="ECO:0000256" key="10">
    <source>
        <dbReference type="ARBA" id="ARBA00023157"/>
    </source>
</evidence>
<dbReference type="InterPro" id="IPR003780">
    <property type="entry name" value="COX15/CtaA_fam"/>
</dbReference>
<sequence>MTPAPVAAAIPEITSPVLASLPASRRRLVSIAFWGNLICQMGIIVTGGIVRLTGSGLGCSTWPNCEPGQFAPNTANPTGFRAFIEFGNRTLTGVLSVFALAVLIIALRWLRSKGRGFLVLAWMPLVGTLLQAIVGMAIVKLHLHPGTVAPHFLISIALVVVSTVLVARLHEGDGAVRRAVPRPVLATAIALAVVGAAVLVLGTVVTSTGPHSGDLEATVRLALDPRMVSWLHADAVMLFCGLVVGMLLVLHLIDARSHARRAAWGVVIVTVAQAALGYTQYFLALPAVLVGLHLAGAALFTAAVSWLVTTMFTWQGPPAADAEATERRVEVSAR</sequence>
<proteinExistence type="predicted"/>
<dbReference type="GO" id="GO:0016020">
    <property type="term" value="C:membrane"/>
    <property type="evidence" value="ECO:0007669"/>
    <property type="project" value="UniProtKB-SubCell"/>
</dbReference>
<dbReference type="GO" id="GO:0046872">
    <property type="term" value="F:metal ion binding"/>
    <property type="evidence" value="ECO:0007669"/>
    <property type="project" value="UniProtKB-KW"/>
</dbReference>
<keyword evidence="14" id="KW-1185">Reference proteome</keyword>
<keyword evidence="4" id="KW-0479">Metal-binding</keyword>
<comment type="pathway">
    <text evidence="11">Porphyrin-containing compound metabolism.</text>
</comment>
<evidence type="ECO:0000256" key="5">
    <source>
        <dbReference type="ARBA" id="ARBA00022989"/>
    </source>
</evidence>
<keyword evidence="6" id="KW-0560">Oxidoreductase</keyword>
<evidence type="ECO:0000256" key="4">
    <source>
        <dbReference type="ARBA" id="ARBA00022723"/>
    </source>
</evidence>
<dbReference type="GO" id="GO:0016491">
    <property type="term" value="F:oxidoreductase activity"/>
    <property type="evidence" value="ECO:0007669"/>
    <property type="project" value="UniProtKB-KW"/>
</dbReference>
<dbReference type="PANTHER" id="PTHR35457:SF1">
    <property type="entry name" value="HEME A SYNTHASE"/>
    <property type="match status" value="1"/>
</dbReference>
<feature type="transmembrane region" description="Helical" evidence="12">
    <location>
        <begin position="227"/>
        <end position="250"/>
    </location>
</feature>
<evidence type="ECO:0000256" key="2">
    <source>
        <dbReference type="ARBA" id="ARBA00022475"/>
    </source>
</evidence>
<keyword evidence="5 12" id="KW-1133">Transmembrane helix</keyword>
<feature type="transmembrane region" description="Helical" evidence="12">
    <location>
        <begin position="287"/>
        <end position="308"/>
    </location>
</feature>
<keyword evidence="7" id="KW-0408">Iron</keyword>
<feature type="transmembrane region" description="Helical" evidence="12">
    <location>
        <begin position="90"/>
        <end position="110"/>
    </location>
</feature>
<gene>
    <name evidence="13" type="ORF">FM110_02530</name>
</gene>
<feature type="transmembrane region" description="Helical" evidence="12">
    <location>
        <begin position="28"/>
        <end position="50"/>
    </location>
</feature>
<dbReference type="GO" id="GO:0006784">
    <property type="term" value="P:heme A biosynthetic process"/>
    <property type="evidence" value="ECO:0007669"/>
    <property type="project" value="InterPro"/>
</dbReference>
<comment type="subcellular location">
    <subcellularLocation>
        <location evidence="1">Membrane</location>
        <topology evidence="1">Multi-pass membrane protein</topology>
    </subcellularLocation>
</comment>
<organism evidence="13 14">
    <name type="scientific">Brachybacterium nesterenkovii</name>
    <dbReference type="NCBI Taxonomy" id="47847"/>
    <lineage>
        <taxon>Bacteria</taxon>
        <taxon>Bacillati</taxon>
        <taxon>Actinomycetota</taxon>
        <taxon>Actinomycetes</taxon>
        <taxon>Micrococcales</taxon>
        <taxon>Dermabacteraceae</taxon>
        <taxon>Brachybacterium</taxon>
    </lineage>
</organism>